<keyword evidence="5" id="KW-0653">Protein transport</keyword>
<dbReference type="EMBL" id="MU854578">
    <property type="protein sequence ID" value="KAK4032763.1"/>
    <property type="molecule type" value="Genomic_DNA"/>
</dbReference>
<dbReference type="PANTHER" id="PTHR13302">
    <property type="entry name" value="CONSERVED OLIGOMERIC GOLGI COMPLEX COMPONENT 3"/>
    <property type="match status" value="1"/>
</dbReference>
<feature type="compositionally biased region" description="Low complexity" evidence="9">
    <location>
        <begin position="592"/>
        <end position="611"/>
    </location>
</feature>
<dbReference type="GO" id="GO:0006891">
    <property type="term" value="P:intra-Golgi vesicle-mediated transport"/>
    <property type="evidence" value="ECO:0007669"/>
    <property type="project" value="TreeGrafter"/>
</dbReference>
<evidence type="ECO:0000256" key="8">
    <source>
        <dbReference type="ARBA" id="ARBA00031339"/>
    </source>
</evidence>
<comment type="subcellular location">
    <subcellularLocation>
        <location evidence="1">Golgi apparatus membrane</location>
        <topology evidence="1">Peripheral membrane protein</topology>
    </subcellularLocation>
</comment>
<feature type="compositionally biased region" description="Polar residues" evidence="9">
    <location>
        <begin position="14"/>
        <end position="25"/>
    </location>
</feature>
<name>A0AAN6P6Q0_9PEZI</name>
<evidence type="ECO:0000313" key="13">
    <source>
        <dbReference type="Proteomes" id="UP001303115"/>
    </source>
</evidence>
<keyword evidence="7" id="KW-0472">Membrane</keyword>
<dbReference type="PANTHER" id="PTHR13302:SF8">
    <property type="entry name" value="CONSERVED OLIGOMERIC GOLGI COMPLEX SUBUNIT 3"/>
    <property type="match status" value="1"/>
</dbReference>
<feature type="region of interest" description="Disordered" evidence="9">
    <location>
        <begin position="587"/>
        <end position="611"/>
    </location>
</feature>
<comment type="caution">
    <text evidence="12">The sequence shown here is derived from an EMBL/GenBank/DDBJ whole genome shotgun (WGS) entry which is preliminary data.</text>
</comment>
<dbReference type="Pfam" id="PF20671">
    <property type="entry name" value="COG3_C"/>
    <property type="match status" value="1"/>
</dbReference>
<feature type="domain" description="Conserved oligomeric Golgi complex subunit 3 C-terminal" evidence="11">
    <location>
        <begin position="306"/>
        <end position="639"/>
    </location>
</feature>
<keyword evidence="4" id="KW-0813">Transport</keyword>
<evidence type="ECO:0000256" key="7">
    <source>
        <dbReference type="ARBA" id="ARBA00023136"/>
    </source>
</evidence>
<organism evidence="12 13">
    <name type="scientific">Parachaetomium inaequale</name>
    <dbReference type="NCBI Taxonomy" id="2588326"/>
    <lineage>
        <taxon>Eukaryota</taxon>
        <taxon>Fungi</taxon>
        <taxon>Dikarya</taxon>
        <taxon>Ascomycota</taxon>
        <taxon>Pezizomycotina</taxon>
        <taxon>Sordariomycetes</taxon>
        <taxon>Sordariomycetidae</taxon>
        <taxon>Sordariales</taxon>
        <taxon>Chaetomiaceae</taxon>
        <taxon>Parachaetomium</taxon>
    </lineage>
</organism>
<evidence type="ECO:0000256" key="3">
    <source>
        <dbReference type="ARBA" id="ARBA00020976"/>
    </source>
</evidence>
<dbReference type="GO" id="GO:0005801">
    <property type="term" value="C:cis-Golgi network"/>
    <property type="evidence" value="ECO:0007669"/>
    <property type="project" value="InterPro"/>
</dbReference>
<comment type="similarity">
    <text evidence="2">Belongs to the COG3 family.</text>
</comment>
<dbReference type="GO" id="GO:0007030">
    <property type="term" value="P:Golgi organization"/>
    <property type="evidence" value="ECO:0007669"/>
    <property type="project" value="TreeGrafter"/>
</dbReference>
<dbReference type="GO" id="GO:0017119">
    <property type="term" value="C:Golgi transport complex"/>
    <property type="evidence" value="ECO:0007669"/>
    <property type="project" value="TreeGrafter"/>
</dbReference>
<evidence type="ECO:0000259" key="10">
    <source>
        <dbReference type="Pfam" id="PF04136"/>
    </source>
</evidence>
<dbReference type="InterPro" id="IPR048320">
    <property type="entry name" value="COG3_N"/>
</dbReference>
<evidence type="ECO:0000256" key="5">
    <source>
        <dbReference type="ARBA" id="ARBA00022927"/>
    </source>
</evidence>
<evidence type="ECO:0000256" key="9">
    <source>
        <dbReference type="SAM" id="MobiDB-lite"/>
    </source>
</evidence>
<evidence type="ECO:0000256" key="4">
    <source>
        <dbReference type="ARBA" id="ARBA00022448"/>
    </source>
</evidence>
<protein>
    <recommendedName>
        <fullName evidence="3">Conserved oligomeric Golgi complex subunit 3</fullName>
    </recommendedName>
    <alternativeName>
        <fullName evidence="8">Component of oligomeric Golgi complex 3</fullName>
    </alternativeName>
</protein>
<feature type="non-terminal residue" evidence="12">
    <location>
        <position position="778"/>
    </location>
</feature>
<dbReference type="AlphaFoldDB" id="A0AAN6P6Q0"/>
<dbReference type="GO" id="GO:0006886">
    <property type="term" value="P:intracellular protein transport"/>
    <property type="evidence" value="ECO:0007669"/>
    <property type="project" value="InterPro"/>
</dbReference>
<reference evidence="13" key="1">
    <citation type="journal article" date="2023" name="Mol. Phylogenet. Evol.">
        <title>Genome-scale phylogeny and comparative genomics of the fungal order Sordariales.</title>
        <authorList>
            <person name="Hensen N."/>
            <person name="Bonometti L."/>
            <person name="Westerberg I."/>
            <person name="Brannstrom I.O."/>
            <person name="Guillou S."/>
            <person name="Cros-Aarteil S."/>
            <person name="Calhoun S."/>
            <person name="Haridas S."/>
            <person name="Kuo A."/>
            <person name="Mondo S."/>
            <person name="Pangilinan J."/>
            <person name="Riley R."/>
            <person name="LaButti K."/>
            <person name="Andreopoulos B."/>
            <person name="Lipzen A."/>
            <person name="Chen C."/>
            <person name="Yan M."/>
            <person name="Daum C."/>
            <person name="Ng V."/>
            <person name="Clum A."/>
            <person name="Steindorff A."/>
            <person name="Ohm R.A."/>
            <person name="Martin F."/>
            <person name="Silar P."/>
            <person name="Natvig D.O."/>
            <person name="Lalanne C."/>
            <person name="Gautier V."/>
            <person name="Ament-Velasquez S.L."/>
            <person name="Kruys A."/>
            <person name="Hutchinson M.I."/>
            <person name="Powell A.J."/>
            <person name="Barry K."/>
            <person name="Miller A.N."/>
            <person name="Grigoriev I.V."/>
            <person name="Debuchy R."/>
            <person name="Gladieux P."/>
            <person name="Hiltunen Thoren M."/>
            <person name="Johannesson H."/>
        </authorList>
    </citation>
    <scope>NUCLEOTIDE SEQUENCE [LARGE SCALE GENOMIC DNA]</scope>
    <source>
        <strain evidence="13">CBS 284.82</strain>
    </source>
</reference>
<dbReference type="InterPro" id="IPR048685">
    <property type="entry name" value="COG3_C"/>
</dbReference>
<dbReference type="InterPro" id="IPR007265">
    <property type="entry name" value="COG_su3"/>
</dbReference>
<feature type="region of interest" description="Disordered" evidence="9">
    <location>
        <begin position="756"/>
        <end position="778"/>
    </location>
</feature>
<accession>A0AAN6P6Q0</accession>
<proteinExistence type="inferred from homology"/>
<evidence type="ECO:0000313" key="12">
    <source>
        <dbReference type="EMBL" id="KAK4032763.1"/>
    </source>
</evidence>
<evidence type="ECO:0000256" key="2">
    <source>
        <dbReference type="ARBA" id="ARBA00009936"/>
    </source>
</evidence>
<sequence length="778" mass="84314">MYEDSWYSFVPEFQQRQPAPGAQSTGHRRKQSLLQQPNNTADDADAAEPLPALFEDLEDANSPPEPTLSRRAKSYSDFYDIVKAQLSSHAPKKKRKRRRSGRSWEALAVPESVAASLPAEEGYDETLGTELLRASQQEYLLYHDELAMTERHLGTLIADADKALRVLESLCQSFRAVDDQTSSFQAQCDGLLTEKKRLEMLAEAVGTDLQYYIYLDSATRRLNAPGAGRLVEGGSFAEILSTLDSCIEFMTTNSSYRDADSYLARYQALLTKALHLLEVGFGNHLNKVSAEIAKQVAATQSESARHALAYGRFEEMLLESYSLIPNVQAVAQSAYDQAGQPSSSLNADIYANTASNLFHSYWAARERDLKPVLQHDLDVFREEAKESIESASRNFVKQCFERSDSEAALFRSIFSIDAHYSTDAQSAFAVLKAQRTVLTGANVAPIAANLQSVLQVSDLQTICNLVGWVTNEYLLPEYDEDETPFVGRCRELAARLLAEHLWAFTDAFFEAEIAKSISRAVVPPEALKIGPVTNGDMASNAFPPVKRALELLVLFDQSMPKERCQRNSPVIFKLIKESLAALQRAEGRLKSTTKPTTAAGGTGTGTATTTTTDPDLFMIKNLLILKNELLTLEIGDVSHHPHATAAAAAALDSNIWGSTLRPAQNLLGGLLSGFGTLSTYIPGSSLWSRSGAGTPVLGGGGGGTPALGGGTPRIGGAAPVDDASEQLDGLLRQGIVGFTRRWAGVLNEARGVGAAAGGNGNNKLGGRNVGKVERELDE</sequence>
<dbReference type="Proteomes" id="UP001303115">
    <property type="component" value="Unassembled WGS sequence"/>
</dbReference>
<dbReference type="Pfam" id="PF04136">
    <property type="entry name" value="COG3_N"/>
    <property type="match status" value="1"/>
</dbReference>
<evidence type="ECO:0000259" key="11">
    <source>
        <dbReference type="Pfam" id="PF20671"/>
    </source>
</evidence>
<feature type="domain" description="Conserved oligomeric Golgi complex subunit 3 N-terminal" evidence="10">
    <location>
        <begin position="142"/>
        <end position="286"/>
    </location>
</feature>
<keyword evidence="6" id="KW-0333">Golgi apparatus</keyword>
<evidence type="ECO:0000256" key="6">
    <source>
        <dbReference type="ARBA" id="ARBA00023034"/>
    </source>
</evidence>
<feature type="region of interest" description="Disordered" evidence="9">
    <location>
        <begin position="1"/>
        <end position="70"/>
    </location>
</feature>
<keyword evidence="13" id="KW-1185">Reference proteome</keyword>
<dbReference type="GO" id="GO:0006914">
    <property type="term" value="P:autophagy"/>
    <property type="evidence" value="ECO:0007669"/>
    <property type="project" value="TreeGrafter"/>
</dbReference>
<gene>
    <name evidence="12" type="ORF">C8A01DRAFT_40802</name>
</gene>
<dbReference type="GO" id="GO:0000139">
    <property type="term" value="C:Golgi membrane"/>
    <property type="evidence" value="ECO:0007669"/>
    <property type="project" value="UniProtKB-SubCell"/>
</dbReference>
<evidence type="ECO:0000256" key="1">
    <source>
        <dbReference type="ARBA" id="ARBA00004395"/>
    </source>
</evidence>